<protein>
    <submittedName>
        <fullName evidence="1">Uncharacterized protein</fullName>
    </submittedName>
</protein>
<accession>A0A0G1KGA1</accession>
<comment type="caution">
    <text evidence="1">The sequence shown here is derived from an EMBL/GenBank/DDBJ whole genome shotgun (WGS) entry which is preliminary data.</text>
</comment>
<sequence>MARSKSHAPFRDWWFQRAMLFLSNSAWKVVVTDFRKSKNKDERSYWGCVDLEDEVIYLDRRHAHAKILVHEIGHVLLDELLDDEARSRPKKDLAKIKNPDKFFRYGELRILEWEACFYNSLSGRQKKMLQSFIDNAPRGERR</sequence>
<dbReference type="Proteomes" id="UP000034032">
    <property type="component" value="Unassembled WGS sequence"/>
</dbReference>
<evidence type="ECO:0000313" key="1">
    <source>
        <dbReference type="EMBL" id="KKT82771.1"/>
    </source>
</evidence>
<dbReference type="AlphaFoldDB" id="A0A0G1KGA1"/>
<evidence type="ECO:0000313" key="2">
    <source>
        <dbReference type="Proteomes" id="UP000034032"/>
    </source>
</evidence>
<reference evidence="1 2" key="1">
    <citation type="journal article" date="2015" name="Nature">
        <title>rRNA introns, odd ribosomes, and small enigmatic genomes across a large radiation of phyla.</title>
        <authorList>
            <person name="Brown C.T."/>
            <person name="Hug L.A."/>
            <person name="Thomas B.C."/>
            <person name="Sharon I."/>
            <person name="Castelle C.J."/>
            <person name="Singh A."/>
            <person name="Wilkins M.J."/>
            <person name="Williams K.H."/>
            <person name="Banfield J.F."/>
        </authorList>
    </citation>
    <scope>NUCLEOTIDE SEQUENCE [LARGE SCALE GENOMIC DNA]</scope>
</reference>
<organism evidence="1 2">
    <name type="scientific">Candidatus Yanofskybacteria bacterium GW2011_GWA2_44_9</name>
    <dbReference type="NCBI Taxonomy" id="1619025"/>
    <lineage>
        <taxon>Bacteria</taxon>
        <taxon>Candidatus Yanofskyibacteriota</taxon>
    </lineage>
</organism>
<gene>
    <name evidence="1" type="ORF">UW79_C0001G0027</name>
</gene>
<dbReference type="EMBL" id="LCJR01000001">
    <property type="protein sequence ID" value="KKT82771.1"/>
    <property type="molecule type" value="Genomic_DNA"/>
</dbReference>
<proteinExistence type="predicted"/>
<name>A0A0G1KGA1_9BACT</name>